<organism evidence="1 2">
    <name type="scientific">Ehrlichia canis (strain Jake)</name>
    <dbReference type="NCBI Taxonomy" id="269484"/>
    <lineage>
        <taxon>Bacteria</taxon>
        <taxon>Pseudomonadati</taxon>
        <taxon>Pseudomonadota</taxon>
        <taxon>Alphaproteobacteria</taxon>
        <taxon>Rickettsiales</taxon>
        <taxon>Anaplasmataceae</taxon>
        <taxon>Ehrlichia</taxon>
    </lineage>
</organism>
<evidence type="ECO:0000313" key="2">
    <source>
        <dbReference type="Proteomes" id="UP000000435"/>
    </source>
</evidence>
<keyword evidence="2" id="KW-1185">Reference proteome</keyword>
<protein>
    <submittedName>
        <fullName evidence="1">Ankyrin</fullName>
    </submittedName>
</protein>
<accession>A0ACA6AVD7</accession>
<evidence type="ECO:0000313" key="1">
    <source>
        <dbReference type="EMBL" id="AAZ68270.1"/>
    </source>
</evidence>
<reference evidence="2" key="1">
    <citation type="journal article" date="2006" name="J. Bacteriol.">
        <title>The genome of the obligately intracellular bacterium Ehrlichia canis reveals themes of complex membrane structure and immune evasion strategies.</title>
        <authorList>
            <person name="Mavromatis K."/>
            <person name="Doyle C.K."/>
            <person name="Lykidis A."/>
            <person name="Ivanova N."/>
            <person name="Francino M.P."/>
            <person name="Chain P."/>
            <person name="Shin M."/>
            <person name="Malfatti S."/>
            <person name="Larimer F."/>
            <person name="Copeland A."/>
            <person name="Detter J.C."/>
            <person name="Land M."/>
            <person name="Richardson P.M."/>
            <person name="Yu X.J."/>
            <person name="Walker D.H."/>
            <person name="McBride J.W."/>
            <person name="Kyrpides N.C."/>
        </authorList>
    </citation>
    <scope>NUCLEOTIDE SEQUENCE [LARGE SCALE GENOMIC DNA]</scope>
    <source>
        <strain evidence="2">Jake</strain>
    </source>
</reference>
<gene>
    <name evidence="1" type="ordered locus">Ecaj_0221</name>
</gene>
<sequence>MLNNGTSISQDANDDIVDSLSDNNDGHSKIVLSELDLAKLNQVKTQGIPSNRLHPLNRLLADASLTNNFSTFFKELSSFLRCGKKKRIKQCCQFVIFKNEKGHYSIEGSVSSIYSNHALAKQVLQGQLYVCDLGSLALVFPDNSEEREAFLTLIFNSTFSQKKTEISEFEIKCFSNDVVNYNAIHFNTESLQYALEHEDVQAVKVISGFLNKLKERDNVLKRVIENALIKVIQQRNNVSDNLLECINCLLDIKIESFDLDAEENQLVAEKLRHFTRIVCGDDVLLSRICKAAYENIVKVVCLVELEEAKRIKSEYVKSGLLETYYYHDRDMRLVNMYYGPDKDNILFVLVQSDSIGLLRLLFEKYKLDVNTVNAYGYTVLHFAALYNAKRCAKFLLESESKIFHQPAKSQLTPFHLAAGSNALSVLKLLARHKPDAIYDKDSMGRNIMHHAAIGGALDTLLYSLSLGIDVNAQAIVRDDNGEIDELMNAGRSCTALHFAIEEGKLGVVNCLLSCRDIDLSIENSEGCTPITTVDHNGGNLLHQCVLFNDVGLLTKVLRLGWQGVILEKNCAGQTAFDLAIKHGRTVCAGLLLPILCEQLKCKGSEWKKIFENSDSNGDTLLHQAILSRNVTLVKKILSFHDIRLMDVNKDNETPLDIAIKVGSAEIISLLIKDNRQSLISESGSSYIMKLMNKGLMTRGIYQIIKSRCLKKKRCSYAKLGVSFILTFVLITCIAVFCILKYNQELQNAFGIDGNTQIFFIAITVFLLSVICVGCCLFATYHIRLTEREKLLRIEISDTHFSTAANSSVSAASVSSEYIDARQSSSASSTEGSGEREMQNEIVKTHQDASKLERLTLKNNAFTEGSGEREMQNEIVKTHQDASKLERLTLKNNALQERCGNMHRRPSKLIHPQVLSSTELAEQGRCDITLTSLH</sequence>
<dbReference type="EMBL" id="CP000107">
    <property type="protein sequence ID" value="AAZ68270.1"/>
    <property type="molecule type" value="Genomic_DNA"/>
</dbReference>
<dbReference type="Proteomes" id="UP000000435">
    <property type="component" value="Chromosome"/>
</dbReference>
<name>A0ACA6AVD7_EHRCJ</name>
<proteinExistence type="predicted"/>